<reference evidence="4" key="1">
    <citation type="submission" date="2013-03" db="EMBL/GenBank/DDBJ databases">
        <title>The Genome Sequence of Anopheles dirus WRAIR2.</title>
        <authorList>
            <consortium name="The Broad Institute Genomics Platform"/>
            <person name="Neafsey D.E."/>
            <person name="Walton C."/>
            <person name="Walker B."/>
            <person name="Young S.K."/>
            <person name="Zeng Q."/>
            <person name="Gargeya S."/>
            <person name="Fitzgerald M."/>
            <person name="Haas B."/>
            <person name="Abouelleil A."/>
            <person name="Allen A.W."/>
            <person name="Alvarado L."/>
            <person name="Arachchi H.M."/>
            <person name="Berlin A.M."/>
            <person name="Chapman S.B."/>
            <person name="Gainer-Dewar J."/>
            <person name="Goldberg J."/>
            <person name="Griggs A."/>
            <person name="Gujja S."/>
            <person name="Hansen M."/>
            <person name="Howarth C."/>
            <person name="Imamovic A."/>
            <person name="Ireland A."/>
            <person name="Larimer J."/>
            <person name="McCowan C."/>
            <person name="Murphy C."/>
            <person name="Pearson M."/>
            <person name="Poon T.W."/>
            <person name="Priest M."/>
            <person name="Roberts A."/>
            <person name="Saif S."/>
            <person name="Shea T."/>
            <person name="Sisk P."/>
            <person name="Sykes S."/>
            <person name="Wortman J."/>
            <person name="Nusbaum C."/>
            <person name="Birren B."/>
        </authorList>
    </citation>
    <scope>NUCLEOTIDE SEQUENCE [LARGE SCALE GENOMIC DNA]</scope>
    <source>
        <strain evidence="4">WRAIR2</strain>
    </source>
</reference>
<dbReference type="AlphaFoldDB" id="A0A182NGS1"/>
<organism evidence="3 4">
    <name type="scientific">Anopheles dirus</name>
    <dbReference type="NCBI Taxonomy" id="7168"/>
    <lineage>
        <taxon>Eukaryota</taxon>
        <taxon>Metazoa</taxon>
        <taxon>Ecdysozoa</taxon>
        <taxon>Arthropoda</taxon>
        <taxon>Hexapoda</taxon>
        <taxon>Insecta</taxon>
        <taxon>Pterygota</taxon>
        <taxon>Neoptera</taxon>
        <taxon>Endopterygota</taxon>
        <taxon>Diptera</taxon>
        <taxon>Nematocera</taxon>
        <taxon>Culicoidea</taxon>
        <taxon>Culicidae</taxon>
        <taxon>Anophelinae</taxon>
        <taxon>Anopheles</taxon>
    </lineage>
</organism>
<feature type="transmembrane region" description="Helical" evidence="2">
    <location>
        <begin position="198"/>
        <end position="220"/>
    </location>
</feature>
<feature type="compositionally biased region" description="Polar residues" evidence="1">
    <location>
        <begin position="354"/>
        <end position="363"/>
    </location>
</feature>
<evidence type="ECO:0000313" key="3">
    <source>
        <dbReference type="EnsemblMetazoa" id="ADIR006844-PA"/>
    </source>
</evidence>
<name>A0A182NGS1_9DIPT</name>
<accession>A0A182NGS1</accession>
<feature type="compositionally biased region" description="Low complexity" evidence="1">
    <location>
        <begin position="343"/>
        <end position="353"/>
    </location>
</feature>
<feature type="transmembrane region" description="Helical" evidence="2">
    <location>
        <begin position="83"/>
        <end position="100"/>
    </location>
</feature>
<dbReference type="PANTHER" id="PTHR31735">
    <property type="entry name" value="VACUOLAR MEMBRANE PROTEIN YPL162C"/>
    <property type="match status" value="1"/>
</dbReference>
<keyword evidence="4" id="KW-1185">Reference proteome</keyword>
<keyword evidence="2" id="KW-1133">Transmembrane helix</keyword>
<dbReference type="Proteomes" id="UP000075884">
    <property type="component" value="Unassembled WGS sequence"/>
</dbReference>
<feature type="region of interest" description="Disordered" evidence="1">
    <location>
        <begin position="230"/>
        <end position="265"/>
    </location>
</feature>
<dbReference type="InterPro" id="IPR022127">
    <property type="entry name" value="STIMATE/YPL162C"/>
</dbReference>
<dbReference type="EnsemblMetazoa" id="ADIR006844-RA">
    <property type="protein sequence ID" value="ADIR006844-PA"/>
    <property type="gene ID" value="ADIR006844"/>
</dbReference>
<proteinExistence type="predicted"/>
<feature type="region of interest" description="Disordered" evidence="1">
    <location>
        <begin position="304"/>
        <end position="330"/>
    </location>
</feature>
<feature type="transmembrane region" description="Helical" evidence="2">
    <location>
        <begin position="106"/>
        <end position="126"/>
    </location>
</feature>
<sequence>MNSSAALLGQVADSGTVLAGESNTEWQALHCSKDALTDLFGWFLQGILATLAFTCLIAKRFCEPQYNRRSWETWWYDTSKQGIGALVIHMANVYLAPLFQGDPCTWYIINFLLDSTIGLFIIYIGIKTCQYLARKKKWDAINFGEYGAPKSWFYQTWIYVCLMVVVKLITTLIIQFDVWDNVKNFVLSPFKDPRIELAVVMLVIPFFVNILIFWVTDNFLMRHTRKKRNTTASSSHHAHGDEEILSFSPPNGGGGGGHSVSGSRSVMGRHYHHVHQAPPYHQQQQQHQRHAYLHATSSMDGLSTMAGGGVAGGSSAGSGGGSGLGSSSLLTPHDMDTAIILTSTRTSPGPTSTVQQRTSVINI</sequence>
<feature type="transmembrane region" description="Helical" evidence="2">
    <location>
        <begin position="43"/>
        <end position="62"/>
    </location>
</feature>
<dbReference type="Pfam" id="PF12400">
    <property type="entry name" value="STIMATE"/>
    <property type="match status" value="1"/>
</dbReference>
<evidence type="ECO:0000256" key="1">
    <source>
        <dbReference type="SAM" id="MobiDB-lite"/>
    </source>
</evidence>
<dbReference type="GO" id="GO:0016020">
    <property type="term" value="C:membrane"/>
    <property type="evidence" value="ECO:0007669"/>
    <property type="project" value="TreeGrafter"/>
</dbReference>
<feature type="compositionally biased region" description="Gly residues" evidence="1">
    <location>
        <begin position="306"/>
        <end position="324"/>
    </location>
</feature>
<reference evidence="3" key="2">
    <citation type="submission" date="2020-05" db="UniProtKB">
        <authorList>
            <consortium name="EnsemblMetazoa"/>
        </authorList>
    </citation>
    <scope>IDENTIFICATION</scope>
    <source>
        <strain evidence="3">WRAIR2</strain>
    </source>
</reference>
<dbReference type="VEuPathDB" id="VectorBase:ADIR006844"/>
<keyword evidence="2" id="KW-0472">Membrane</keyword>
<feature type="transmembrane region" description="Helical" evidence="2">
    <location>
        <begin position="157"/>
        <end position="178"/>
    </location>
</feature>
<evidence type="ECO:0000256" key="2">
    <source>
        <dbReference type="SAM" id="Phobius"/>
    </source>
</evidence>
<protein>
    <submittedName>
        <fullName evidence="3">Uncharacterized protein</fullName>
    </submittedName>
</protein>
<dbReference type="PANTHER" id="PTHR31735:SF1">
    <property type="entry name" value="VACUOLAR MEMBRANE PROTEIN YPL162C"/>
    <property type="match status" value="1"/>
</dbReference>
<evidence type="ECO:0000313" key="4">
    <source>
        <dbReference type="Proteomes" id="UP000075884"/>
    </source>
</evidence>
<keyword evidence="2" id="KW-0812">Transmembrane</keyword>
<dbReference type="STRING" id="7168.A0A182NGS1"/>
<feature type="region of interest" description="Disordered" evidence="1">
    <location>
        <begin position="343"/>
        <end position="363"/>
    </location>
</feature>